<evidence type="ECO:0000313" key="3">
    <source>
        <dbReference type="Proteomes" id="UP001158576"/>
    </source>
</evidence>
<evidence type="ECO:0000256" key="1">
    <source>
        <dbReference type="SAM" id="SignalP"/>
    </source>
</evidence>
<organism evidence="2 3">
    <name type="scientific">Oikopleura dioica</name>
    <name type="common">Tunicate</name>
    <dbReference type="NCBI Taxonomy" id="34765"/>
    <lineage>
        <taxon>Eukaryota</taxon>
        <taxon>Metazoa</taxon>
        <taxon>Chordata</taxon>
        <taxon>Tunicata</taxon>
        <taxon>Appendicularia</taxon>
        <taxon>Copelata</taxon>
        <taxon>Oikopleuridae</taxon>
        <taxon>Oikopleura</taxon>
    </lineage>
</organism>
<dbReference type="EMBL" id="OU015566">
    <property type="protein sequence ID" value="CAG5107584.1"/>
    <property type="molecule type" value="Genomic_DNA"/>
</dbReference>
<protein>
    <submittedName>
        <fullName evidence="2">Oidioi.mRNA.OKI2018_I69.chr1.g3398.t1.cds</fullName>
    </submittedName>
</protein>
<accession>A0ABN7SU09</accession>
<evidence type="ECO:0000313" key="2">
    <source>
        <dbReference type="EMBL" id="CAG5107584.1"/>
    </source>
</evidence>
<name>A0ABN7SU09_OIKDI</name>
<keyword evidence="3" id="KW-1185">Reference proteome</keyword>
<proteinExistence type="predicted"/>
<feature type="chain" id="PRO_5046648614" evidence="1">
    <location>
        <begin position="16"/>
        <end position="148"/>
    </location>
</feature>
<dbReference type="Proteomes" id="UP001158576">
    <property type="component" value="Chromosome 1"/>
</dbReference>
<reference evidence="2 3" key="1">
    <citation type="submission" date="2021-04" db="EMBL/GenBank/DDBJ databases">
        <authorList>
            <person name="Bliznina A."/>
        </authorList>
    </citation>
    <scope>NUCLEOTIDE SEQUENCE [LARGE SCALE GENOMIC DNA]</scope>
</reference>
<sequence>MKAFVIFLVIQNVLARATGKDERNFGGNLDYDPNSCNLPENRQMCVILSRMMRPRSENMNEAPPKRSVMTPEADISSADIQALLDRLALEFSPSMSDNPGLRPPELLERSVRTPETDIIGSLRLQALRERLARERAMMRNFGGADFDF</sequence>
<gene>
    <name evidence="2" type="ORF">OKIOD_LOCUS12163</name>
</gene>
<keyword evidence="1" id="KW-0732">Signal</keyword>
<feature type="signal peptide" evidence="1">
    <location>
        <begin position="1"/>
        <end position="15"/>
    </location>
</feature>